<gene>
    <name evidence="2" type="ORF">GSMUA_285880.1</name>
</gene>
<keyword evidence="4" id="KW-1185">Reference proteome</keyword>
<dbReference type="Proteomes" id="UP000012960">
    <property type="component" value="Unplaced"/>
</dbReference>
<dbReference type="AlphaFoldDB" id="A0A804HPB1"/>
<evidence type="ECO:0000313" key="4">
    <source>
        <dbReference type="Proteomes" id="UP000012960"/>
    </source>
</evidence>
<evidence type="ECO:0000313" key="3">
    <source>
        <dbReference type="EnsemblPlants" id="Ma01_p01930.1"/>
    </source>
</evidence>
<dbReference type="EMBL" id="HG996466">
    <property type="protein sequence ID" value="CAG1858293.1"/>
    <property type="molecule type" value="Genomic_DNA"/>
</dbReference>
<accession>A0A804HPB1</accession>
<organism evidence="3 4">
    <name type="scientific">Musa acuminata subsp. malaccensis</name>
    <name type="common">Wild banana</name>
    <name type="synonym">Musa malaccensis</name>
    <dbReference type="NCBI Taxonomy" id="214687"/>
    <lineage>
        <taxon>Eukaryota</taxon>
        <taxon>Viridiplantae</taxon>
        <taxon>Streptophyta</taxon>
        <taxon>Embryophyta</taxon>
        <taxon>Tracheophyta</taxon>
        <taxon>Spermatophyta</taxon>
        <taxon>Magnoliopsida</taxon>
        <taxon>Liliopsida</taxon>
        <taxon>Zingiberales</taxon>
        <taxon>Musaceae</taxon>
        <taxon>Musa</taxon>
    </lineage>
</organism>
<reference evidence="2" key="1">
    <citation type="submission" date="2021-03" db="EMBL/GenBank/DDBJ databases">
        <authorList>
            <consortium name="Genoscope - CEA"/>
            <person name="William W."/>
        </authorList>
    </citation>
    <scope>NUCLEOTIDE SEQUENCE</scope>
    <source>
        <strain evidence="2">Doubled-haploid Pahang</strain>
    </source>
</reference>
<protein>
    <submittedName>
        <fullName evidence="2">(wild Malaysian banana) hypothetical protein</fullName>
    </submittedName>
</protein>
<evidence type="ECO:0000313" key="2">
    <source>
        <dbReference type="EMBL" id="CAG1858293.1"/>
    </source>
</evidence>
<reference evidence="3" key="2">
    <citation type="submission" date="2021-05" db="UniProtKB">
        <authorList>
            <consortium name="EnsemblPlants"/>
        </authorList>
    </citation>
    <scope>IDENTIFICATION</scope>
    <source>
        <strain evidence="3">subsp. malaccensis</strain>
    </source>
</reference>
<dbReference type="InParanoid" id="A0A804HPB1"/>
<sequence length="49" mass="5760">MLPRPSASQCRLHQRAGADGTNNRQIGWMDHSNTHQYEKRQNHHKNHSK</sequence>
<dbReference type="Gramene" id="Ma01_t01930.1">
    <property type="protein sequence ID" value="Ma01_p01930.1"/>
    <property type="gene ID" value="Ma01_g01930"/>
</dbReference>
<feature type="compositionally biased region" description="Polar residues" evidence="1">
    <location>
        <begin position="1"/>
        <end position="11"/>
    </location>
</feature>
<evidence type="ECO:0000256" key="1">
    <source>
        <dbReference type="SAM" id="MobiDB-lite"/>
    </source>
</evidence>
<name>A0A804HPB1_MUSAM</name>
<feature type="region of interest" description="Disordered" evidence="1">
    <location>
        <begin position="1"/>
        <end position="49"/>
    </location>
</feature>
<dbReference type="EnsemblPlants" id="Ma01_t01930.1">
    <property type="protein sequence ID" value="Ma01_p01930.1"/>
    <property type="gene ID" value="Ma01_g01930"/>
</dbReference>
<proteinExistence type="predicted"/>